<dbReference type="GO" id="GO:0043130">
    <property type="term" value="F:ubiquitin binding"/>
    <property type="evidence" value="ECO:0007669"/>
    <property type="project" value="TreeGrafter"/>
</dbReference>
<feature type="compositionally biased region" description="Pro residues" evidence="1">
    <location>
        <begin position="464"/>
        <end position="474"/>
    </location>
</feature>
<dbReference type="PANTHER" id="PTHR10621">
    <property type="entry name" value="UV EXCISION REPAIR PROTEIN RAD23"/>
    <property type="match status" value="1"/>
</dbReference>
<name>A0A2N9IHX2_FAGSY</name>
<evidence type="ECO:0000259" key="2">
    <source>
        <dbReference type="PROSITE" id="PS50053"/>
    </source>
</evidence>
<sequence length="693" mass="76824">MHSFLSYPTLKVTFEPENGSDPFNITVGFNDSLLQIKEKIKRSQNIPISMQTLIYNGNVLQDDFNVLNSGLHLMYSRIQLVIAPESNEAAGIVKNSSMNVPLEMDVIDTERLDEKIQEIEAFLKDDSYSDVNYTNVHHSEIIQSSHIDQLVVAPESDEAKRFEEAVQGWEALSNDDEKDTNSMHVPLDDNTQEVKAFIVISDDEEDTNSMHVPLDDDTQEVKAFIVISDDEKETNSMHVPLDNNTDQEVEAFISDDEKDTNSMHVPLDDNTQEVKAFINDDHNIHQSDEAPAGLVKNTMHVPLEKYENDTDEGLKETIQEIEDVYNIIVQSSDIDQLVVALESHEADGMVKSSSMQVPPQMGVHKIKSFDKTLQEFEACVNDNDKDTSMVDNSMHVPLDDDIQELETAIEKFLQEMAAIPVNNPLMIHSSGTELQDHGSSFGDFSDSLLDNSLTPTPPASEAELPPPSGPPMAVSPPLFDLSNPLWAPHFGPSNAASGSLFGSFTPSNAVSTPQFGLSSSASAPPCHFDAGLAPPSRLSDVALFDPNGPSNRVSAPLFGPSNATLTPQSGPSNARMGPTSRLTKEILPPTTGPSRSVPNKLKVMVETRCGKRFEVEVQYTDKVEVLRKKIEKLQGELDFSLPEDGAYFFIHGQDTMEEDKPFWCHRVSEGDTIWIFPGYITRDSASITPRRWF</sequence>
<protein>
    <recommendedName>
        <fullName evidence="2">Ubiquitin-like domain-containing protein</fullName>
    </recommendedName>
</protein>
<gene>
    <name evidence="4" type="ORF">FSB_LOCUS51582</name>
    <name evidence="3" type="ORF">FSB_LOCUS9709</name>
</gene>
<dbReference type="InterPro" id="IPR000626">
    <property type="entry name" value="Ubiquitin-like_dom"/>
</dbReference>
<dbReference type="GO" id="GO:0070628">
    <property type="term" value="F:proteasome binding"/>
    <property type="evidence" value="ECO:0007669"/>
    <property type="project" value="TreeGrafter"/>
</dbReference>
<feature type="compositionally biased region" description="Low complexity" evidence="1">
    <location>
        <begin position="438"/>
        <end position="463"/>
    </location>
</feature>
<dbReference type="GO" id="GO:0005654">
    <property type="term" value="C:nucleoplasm"/>
    <property type="evidence" value="ECO:0007669"/>
    <property type="project" value="TreeGrafter"/>
</dbReference>
<dbReference type="AlphaFoldDB" id="A0A2N9IHX2"/>
<evidence type="ECO:0000256" key="1">
    <source>
        <dbReference type="SAM" id="MobiDB-lite"/>
    </source>
</evidence>
<dbReference type="Pfam" id="PF00240">
    <property type="entry name" value="ubiquitin"/>
    <property type="match status" value="1"/>
</dbReference>
<dbReference type="EMBL" id="OIVN01000540">
    <property type="protein sequence ID" value="SPC81827.1"/>
    <property type="molecule type" value="Genomic_DNA"/>
</dbReference>
<organism evidence="4">
    <name type="scientific">Fagus sylvatica</name>
    <name type="common">Beechnut</name>
    <dbReference type="NCBI Taxonomy" id="28930"/>
    <lineage>
        <taxon>Eukaryota</taxon>
        <taxon>Viridiplantae</taxon>
        <taxon>Streptophyta</taxon>
        <taxon>Embryophyta</taxon>
        <taxon>Tracheophyta</taxon>
        <taxon>Spermatophyta</taxon>
        <taxon>Magnoliopsida</taxon>
        <taxon>eudicotyledons</taxon>
        <taxon>Gunneridae</taxon>
        <taxon>Pentapetalae</taxon>
        <taxon>rosids</taxon>
        <taxon>fabids</taxon>
        <taxon>Fagales</taxon>
        <taxon>Fagaceae</taxon>
        <taxon>Fagus</taxon>
    </lineage>
</organism>
<dbReference type="CDD" id="cd17039">
    <property type="entry name" value="Ubl_ubiquitin_like"/>
    <property type="match status" value="2"/>
</dbReference>
<dbReference type="PROSITE" id="PS50053">
    <property type="entry name" value="UBIQUITIN_2"/>
    <property type="match status" value="1"/>
</dbReference>
<dbReference type="GO" id="GO:0005829">
    <property type="term" value="C:cytosol"/>
    <property type="evidence" value="ECO:0007669"/>
    <property type="project" value="TreeGrafter"/>
</dbReference>
<feature type="region of interest" description="Disordered" evidence="1">
    <location>
        <begin position="430"/>
        <end position="476"/>
    </location>
</feature>
<dbReference type="GO" id="GO:0043161">
    <property type="term" value="P:proteasome-mediated ubiquitin-dependent protein catabolic process"/>
    <property type="evidence" value="ECO:0007669"/>
    <property type="project" value="TreeGrafter"/>
</dbReference>
<evidence type="ECO:0000313" key="4">
    <source>
        <dbReference type="EMBL" id="SPD23700.1"/>
    </source>
</evidence>
<feature type="compositionally biased region" description="Polar residues" evidence="1">
    <location>
        <begin position="561"/>
        <end position="572"/>
    </location>
</feature>
<proteinExistence type="predicted"/>
<dbReference type="GO" id="GO:0031593">
    <property type="term" value="F:polyubiquitin modification-dependent protein binding"/>
    <property type="evidence" value="ECO:0007669"/>
    <property type="project" value="TreeGrafter"/>
</dbReference>
<dbReference type="Gene3D" id="3.10.20.90">
    <property type="entry name" value="Phosphatidylinositol 3-kinase Catalytic Subunit, Chain A, domain 1"/>
    <property type="match status" value="2"/>
</dbReference>
<evidence type="ECO:0000313" key="3">
    <source>
        <dbReference type="EMBL" id="SPC81827.1"/>
    </source>
</evidence>
<feature type="region of interest" description="Disordered" evidence="1">
    <location>
        <begin position="554"/>
        <end position="597"/>
    </location>
</feature>
<dbReference type="SUPFAM" id="SSF54236">
    <property type="entry name" value="Ubiquitin-like"/>
    <property type="match status" value="2"/>
</dbReference>
<dbReference type="InterPro" id="IPR029071">
    <property type="entry name" value="Ubiquitin-like_domsf"/>
</dbReference>
<dbReference type="EMBL" id="OIVN01005707">
    <property type="protein sequence ID" value="SPD23700.1"/>
    <property type="molecule type" value="Genomic_DNA"/>
</dbReference>
<dbReference type="SMART" id="SM00213">
    <property type="entry name" value="UBQ"/>
    <property type="match status" value="2"/>
</dbReference>
<dbReference type="PANTHER" id="PTHR10621:SF38">
    <property type="entry name" value="UBIQUITIN DOMAIN-CONTAINING PROTEIN 7SL RNA1-RELATED"/>
    <property type="match status" value="1"/>
</dbReference>
<accession>A0A2N9IHX2</accession>
<reference evidence="4" key="1">
    <citation type="submission" date="2018-02" db="EMBL/GenBank/DDBJ databases">
        <authorList>
            <person name="Cohen D.B."/>
            <person name="Kent A.D."/>
        </authorList>
    </citation>
    <scope>NUCLEOTIDE SEQUENCE</scope>
</reference>
<feature type="domain" description="Ubiquitin-like" evidence="2">
    <location>
        <begin position="10"/>
        <end position="71"/>
    </location>
</feature>